<dbReference type="Proteomes" id="UP001189429">
    <property type="component" value="Unassembled WGS sequence"/>
</dbReference>
<reference evidence="2" key="1">
    <citation type="submission" date="2023-10" db="EMBL/GenBank/DDBJ databases">
        <authorList>
            <person name="Chen Y."/>
            <person name="Shah S."/>
            <person name="Dougan E. K."/>
            <person name="Thang M."/>
            <person name="Chan C."/>
        </authorList>
    </citation>
    <scope>NUCLEOTIDE SEQUENCE [LARGE SCALE GENOMIC DNA]</scope>
</reference>
<feature type="region of interest" description="Disordered" evidence="1">
    <location>
        <begin position="405"/>
        <end position="461"/>
    </location>
</feature>
<organism evidence="2 3">
    <name type="scientific">Prorocentrum cordatum</name>
    <dbReference type="NCBI Taxonomy" id="2364126"/>
    <lineage>
        <taxon>Eukaryota</taxon>
        <taxon>Sar</taxon>
        <taxon>Alveolata</taxon>
        <taxon>Dinophyceae</taxon>
        <taxon>Prorocentrales</taxon>
        <taxon>Prorocentraceae</taxon>
        <taxon>Prorocentrum</taxon>
    </lineage>
</organism>
<dbReference type="EMBL" id="CAUYUJ010001587">
    <property type="protein sequence ID" value="CAK0796650.1"/>
    <property type="molecule type" value="Genomic_DNA"/>
</dbReference>
<feature type="compositionally biased region" description="Basic residues" evidence="1">
    <location>
        <begin position="421"/>
        <end position="434"/>
    </location>
</feature>
<gene>
    <name evidence="2" type="ORF">PCOR1329_LOCUS5972</name>
</gene>
<evidence type="ECO:0000256" key="1">
    <source>
        <dbReference type="SAM" id="MobiDB-lite"/>
    </source>
</evidence>
<evidence type="ECO:0000313" key="3">
    <source>
        <dbReference type="Proteomes" id="UP001189429"/>
    </source>
</evidence>
<keyword evidence="3" id="KW-1185">Reference proteome</keyword>
<protein>
    <submittedName>
        <fullName evidence="2">Uncharacterized protein</fullName>
    </submittedName>
</protein>
<feature type="compositionally biased region" description="Polar residues" evidence="1">
    <location>
        <begin position="440"/>
        <end position="451"/>
    </location>
</feature>
<comment type="caution">
    <text evidence="2">The sequence shown here is derived from an EMBL/GenBank/DDBJ whole genome shotgun (WGS) entry which is preliminary data.</text>
</comment>
<name>A0ABN9Q126_9DINO</name>
<evidence type="ECO:0000313" key="2">
    <source>
        <dbReference type="EMBL" id="CAK0796650.1"/>
    </source>
</evidence>
<sequence>MTAQFCSMSSVSTSWKRKTRRIKLAICRQAVFDVMQFNARDPYFVADPYTFPAFGWSVNLDDCARNPCPFQGNSEDQVNILLSSLSVPAAGPTDRGEAFSSHSVAYSPDVVQSPDGGLQSRLGSVSCDPGVQNEELQGEELQDEDLQSEEVLNEKLHYSQHTVFLDSSSEVCHAPFPDTLSASVDPGVRTEELHDEELQDVGLQNEELLNEQLHYSHHTYYTASRPEVCHTSASDGDSACHGKDWQGDLKDFKDEEEDNVHVESVESSTAEEASLASQSNNAVLYSVPLDYSLHSAPLDYSLHSVPLDYSRVQREGGGPEALPLASSKTRGECEADQRKDNCAYSSRLCSDELHSNRSECQAARDWARANGDAVALWREFERVPKDEFHARIEALKACKLRMGIESPEEAPSPEGDAGRGKGQRHRRNRRRARAKAQAVLTGSSMSKSAHPSTCDPPQPPPSFADLCSSSNHVECAGTATTWVLQRHIARLLVADHLQKEDADWDAVFHAWDKMATLRERANFYLKQATLHRLCEAYHRDGEEDADIQRLWEQCRLDKIRMHRIAGWCFGHWRCLTFYSSGAQRLMEQRLQSHIRNLCVTFWPPHHKDSMASHPGSSTTGSLSNAVVSSAVTEDEEKRNHADYFLQLACNLRIRKYCFRKSGWVKLVHSFTAATLYRLMASGAEEKAVLLEALLRDRARLGPIANLTHLSTDIRDFSHHRLVPKSVAEAMRYVTNFQDEWMRRNAKNYRELAAKAGYPID</sequence>
<proteinExistence type="predicted"/>
<accession>A0ABN9Q126</accession>